<evidence type="ECO:0000256" key="2">
    <source>
        <dbReference type="SAM" id="MobiDB-lite"/>
    </source>
</evidence>
<evidence type="ECO:0000256" key="1">
    <source>
        <dbReference type="SAM" id="Coils"/>
    </source>
</evidence>
<gene>
    <name evidence="3" type="ORF">L596_020915</name>
</gene>
<dbReference type="OrthoDB" id="76453at2759"/>
<evidence type="ECO:0000313" key="4">
    <source>
        <dbReference type="Proteomes" id="UP000298663"/>
    </source>
</evidence>
<reference evidence="3 4" key="1">
    <citation type="journal article" date="2015" name="Genome Biol.">
        <title>Comparative genomics of Steinernema reveals deeply conserved gene regulatory networks.</title>
        <authorList>
            <person name="Dillman A.R."/>
            <person name="Macchietto M."/>
            <person name="Porter C.F."/>
            <person name="Rogers A."/>
            <person name="Williams B."/>
            <person name="Antoshechkin I."/>
            <person name="Lee M.M."/>
            <person name="Goodwin Z."/>
            <person name="Lu X."/>
            <person name="Lewis E.E."/>
            <person name="Goodrich-Blair H."/>
            <person name="Stock S.P."/>
            <person name="Adams B.J."/>
            <person name="Sternberg P.W."/>
            <person name="Mortazavi A."/>
        </authorList>
    </citation>
    <scope>NUCLEOTIDE SEQUENCE [LARGE SCALE GENOMIC DNA]</scope>
    <source>
        <strain evidence="3 4">ALL</strain>
    </source>
</reference>
<feature type="compositionally biased region" description="Basic and acidic residues" evidence="2">
    <location>
        <begin position="412"/>
        <end position="427"/>
    </location>
</feature>
<keyword evidence="1" id="KW-0175">Coiled coil</keyword>
<feature type="region of interest" description="Disordered" evidence="2">
    <location>
        <begin position="410"/>
        <end position="459"/>
    </location>
</feature>
<evidence type="ECO:0000313" key="3">
    <source>
        <dbReference type="EMBL" id="TKR73622.1"/>
    </source>
</evidence>
<comment type="caution">
    <text evidence="3">The sequence shown here is derived from an EMBL/GenBank/DDBJ whole genome shotgun (WGS) entry which is preliminary data.</text>
</comment>
<protein>
    <submittedName>
        <fullName evidence="3">Uncharacterized protein</fullName>
    </submittedName>
</protein>
<sequence>MNSTPVNNVKPIKKISTSRTMMVQPESNSVQFVQAYPAYPHPHPNQMNHQRMGQQIPTTANYEEQRQKDYYSKINSIRNGIRSHNLEKQVAAILSVCNTLPPEMMEENVFVKQLKEGVRNETILTLVAAVKDFIMLVIPSTFQLVFTTIQIHFEVITCYFMMISTTLTAAQAGNPIVLTTPVTPLCPAPSEIPDSLVLLNLDAKNVSLTAEKAEFEIQIAPLQVQVAGLQTENEALKFENESLKSENAFLRTENDSHRTQSYSLKTDLEKSQAEMEALKKTADKLILGLATKESELKTFEETKKQVENLTSTVAFNKTVKQKLKDEIKTQKADLRISQEKNAEMAEKIKELEGRLEKCSEDRIKELQRIKESFMAKIKTSVELRGVTDRYIAKSQIIESQLAEMYVWARKNQPAEKKDPKDERIRTERPRKRGSTLGKRSSSAVSQDVDFGVSEKKTRE</sequence>
<dbReference type="EMBL" id="AZBU02000006">
    <property type="protein sequence ID" value="TKR73622.1"/>
    <property type="molecule type" value="Genomic_DNA"/>
</dbReference>
<organism evidence="3 4">
    <name type="scientific">Steinernema carpocapsae</name>
    <name type="common">Entomopathogenic nematode</name>
    <dbReference type="NCBI Taxonomy" id="34508"/>
    <lineage>
        <taxon>Eukaryota</taxon>
        <taxon>Metazoa</taxon>
        <taxon>Ecdysozoa</taxon>
        <taxon>Nematoda</taxon>
        <taxon>Chromadorea</taxon>
        <taxon>Rhabditida</taxon>
        <taxon>Tylenchina</taxon>
        <taxon>Panagrolaimomorpha</taxon>
        <taxon>Strongyloidoidea</taxon>
        <taxon>Steinernematidae</taxon>
        <taxon>Steinernema</taxon>
    </lineage>
</organism>
<accession>A0A4U5MVK4</accession>
<name>A0A4U5MVK4_STECR</name>
<feature type="coiled-coil region" evidence="1">
    <location>
        <begin position="226"/>
        <end position="368"/>
    </location>
</feature>
<dbReference type="Proteomes" id="UP000298663">
    <property type="component" value="Unassembled WGS sequence"/>
</dbReference>
<keyword evidence="4" id="KW-1185">Reference proteome</keyword>
<proteinExistence type="predicted"/>
<dbReference type="AlphaFoldDB" id="A0A4U5MVK4"/>
<reference evidence="3 4" key="2">
    <citation type="journal article" date="2019" name="G3 (Bethesda)">
        <title>Hybrid Assembly of the Genome of the Entomopathogenic Nematode Steinernema carpocapsae Identifies the X-Chromosome.</title>
        <authorList>
            <person name="Serra L."/>
            <person name="Macchietto M."/>
            <person name="Macias-Munoz A."/>
            <person name="McGill C.J."/>
            <person name="Rodriguez I.M."/>
            <person name="Rodriguez B."/>
            <person name="Murad R."/>
            <person name="Mortazavi A."/>
        </authorList>
    </citation>
    <scope>NUCLEOTIDE SEQUENCE [LARGE SCALE GENOMIC DNA]</scope>
    <source>
        <strain evidence="3 4">ALL</strain>
    </source>
</reference>